<keyword evidence="1" id="KW-0472">Membrane</keyword>
<name>A0A7I8DI17_9FIRM</name>
<evidence type="ECO:0000259" key="2">
    <source>
        <dbReference type="Pfam" id="PF01478"/>
    </source>
</evidence>
<dbReference type="AlphaFoldDB" id="A0A7I8DI17"/>
<accession>A0A7I8DI17</accession>
<reference evidence="3 4" key="1">
    <citation type="submission" date="2020-08" db="EMBL/GenBank/DDBJ databases">
        <title>Draft genome sequencing of an Anaerocolumna strain isolated from anoxic soil subjected to BSD treatment.</title>
        <authorList>
            <person name="Uek A."/>
            <person name="Tonouchi A."/>
        </authorList>
    </citation>
    <scope>NUCLEOTIDE SEQUENCE [LARGE SCALE GENOMIC DNA]</scope>
    <source>
        <strain evidence="3 4">CTTW</strain>
    </source>
</reference>
<evidence type="ECO:0000256" key="1">
    <source>
        <dbReference type="SAM" id="Phobius"/>
    </source>
</evidence>
<protein>
    <recommendedName>
        <fullName evidence="2">Prepilin type IV endopeptidase peptidase domain-containing protein</fullName>
    </recommendedName>
</protein>
<keyword evidence="4" id="KW-1185">Reference proteome</keyword>
<dbReference type="KEGG" id="acht:bsdcttw_00450"/>
<dbReference type="Proteomes" id="UP000515703">
    <property type="component" value="Chromosome"/>
</dbReference>
<feature type="domain" description="Prepilin type IV endopeptidase peptidase" evidence="2">
    <location>
        <begin position="11"/>
        <end position="112"/>
    </location>
</feature>
<keyword evidence="1" id="KW-1133">Transmembrane helix</keyword>
<feature type="transmembrane region" description="Helical" evidence="1">
    <location>
        <begin position="164"/>
        <end position="185"/>
    </location>
</feature>
<organism evidence="3 4">
    <name type="scientific">Anaerocolumna chitinilytica</name>
    <dbReference type="NCBI Taxonomy" id="1727145"/>
    <lineage>
        <taxon>Bacteria</taxon>
        <taxon>Bacillati</taxon>
        <taxon>Bacillota</taxon>
        <taxon>Clostridia</taxon>
        <taxon>Lachnospirales</taxon>
        <taxon>Lachnospiraceae</taxon>
        <taxon>Anaerocolumna</taxon>
    </lineage>
</organism>
<sequence length="196" mass="22496">MRNIDYRFFCILALLAVAIREDFKSYKIPNYLAVIGITVSFATYMTEHGTAGILFWFLGILFPFLILFPLFLIRAVGAGDIKLFCVIGGFYGIAFGFQIILLSFLTAAFFSIILIIRKGQFQKRLFVLKNYIRKLYLAKEMPEKEPNWYHYYDRELEKNVDNGVLHFSVSILVGFVISVLLAVFFPGLPIVSLFSI</sequence>
<gene>
    <name evidence="3" type="ORF">bsdcttw_00450</name>
</gene>
<reference evidence="3 4" key="2">
    <citation type="submission" date="2020-08" db="EMBL/GenBank/DDBJ databases">
        <authorList>
            <person name="Ueki A."/>
            <person name="Tonouchi A."/>
        </authorList>
    </citation>
    <scope>NUCLEOTIDE SEQUENCE [LARGE SCALE GENOMIC DNA]</scope>
    <source>
        <strain evidence="3 4">CTTW</strain>
    </source>
</reference>
<evidence type="ECO:0000313" key="3">
    <source>
        <dbReference type="EMBL" id="BCJ97004.1"/>
    </source>
</evidence>
<dbReference type="InterPro" id="IPR000045">
    <property type="entry name" value="Prepilin_IV_endopep_pep"/>
</dbReference>
<keyword evidence="1" id="KW-0812">Transmembrane</keyword>
<dbReference type="RefSeq" id="WP_185257476.1">
    <property type="nucleotide sequence ID" value="NZ_AP023368.1"/>
</dbReference>
<dbReference type="GO" id="GO:0004190">
    <property type="term" value="F:aspartic-type endopeptidase activity"/>
    <property type="evidence" value="ECO:0007669"/>
    <property type="project" value="InterPro"/>
</dbReference>
<feature type="transmembrane region" description="Helical" evidence="1">
    <location>
        <begin position="93"/>
        <end position="116"/>
    </location>
</feature>
<dbReference type="GO" id="GO:0016020">
    <property type="term" value="C:membrane"/>
    <property type="evidence" value="ECO:0007669"/>
    <property type="project" value="InterPro"/>
</dbReference>
<dbReference type="EMBL" id="AP023368">
    <property type="protein sequence ID" value="BCJ97004.1"/>
    <property type="molecule type" value="Genomic_DNA"/>
</dbReference>
<dbReference type="Pfam" id="PF01478">
    <property type="entry name" value="Peptidase_A24"/>
    <property type="match status" value="1"/>
</dbReference>
<feature type="transmembrane region" description="Helical" evidence="1">
    <location>
        <begin position="53"/>
        <end position="73"/>
    </location>
</feature>
<evidence type="ECO:0000313" key="4">
    <source>
        <dbReference type="Proteomes" id="UP000515703"/>
    </source>
</evidence>
<dbReference type="Gene3D" id="1.20.120.1220">
    <property type="match status" value="1"/>
</dbReference>
<proteinExistence type="predicted"/>